<dbReference type="NCBIfam" id="TIGR01493">
    <property type="entry name" value="HAD-SF-IA-v2"/>
    <property type="match status" value="1"/>
</dbReference>
<accession>A0A660LG23</accession>
<dbReference type="PANTHER" id="PTHR43316:SF3">
    <property type="entry name" value="HALOACID DEHALOGENASE, TYPE II (AFU_ORTHOLOGUE AFUA_2G07750)-RELATED"/>
    <property type="match status" value="1"/>
</dbReference>
<dbReference type="PANTHER" id="PTHR43316">
    <property type="entry name" value="HYDROLASE, HALOACID DELAHOGENASE-RELATED"/>
    <property type="match status" value="1"/>
</dbReference>
<name>A0A660LG23_9ACTN</name>
<dbReference type="PRINTS" id="PR00413">
    <property type="entry name" value="HADHALOGNASE"/>
</dbReference>
<proteinExistence type="inferred from homology"/>
<organism evidence="3 4">
    <name type="scientific">Solirubrobacter pauli</name>
    <dbReference type="NCBI Taxonomy" id="166793"/>
    <lineage>
        <taxon>Bacteria</taxon>
        <taxon>Bacillati</taxon>
        <taxon>Actinomycetota</taxon>
        <taxon>Thermoleophilia</taxon>
        <taxon>Solirubrobacterales</taxon>
        <taxon>Solirubrobacteraceae</taxon>
        <taxon>Solirubrobacter</taxon>
    </lineage>
</organism>
<comment type="similarity">
    <text evidence="1">Belongs to the HAD-like hydrolase superfamily. S-2-haloalkanoic acid dehalogenase family.</text>
</comment>
<keyword evidence="4" id="KW-1185">Reference proteome</keyword>
<protein>
    <submittedName>
        <fullName evidence="3">2-haloacid dehalogenase</fullName>
    </submittedName>
</protein>
<dbReference type="AlphaFoldDB" id="A0A660LG23"/>
<dbReference type="InterPro" id="IPR023214">
    <property type="entry name" value="HAD_sf"/>
</dbReference>
<dbReference type="RefSeq" id="WP_121250532.1">
    <property type="nucleotide sequence ID" value="NZ_RBIL01000001.1"/>
</dbReference>
<dbReference type="InterPro" id="IPR051540">
    <property type="entry name" value="S-2-haloacid_dehalogenase"/>
</dbReference>
<sequence length="216" mass="23965">MDQVKALIFDVFGTTVDWRGSMIRHTARFGLPEETADLWRDQYQPQLETVRSGRRPWVNLDVLHRIGLDIVLAELGIDLPDRYRRTLVKAWHALDPWPDVVAGLTHLKESHIIAPCSNGHIAQSVNLAKYAGLPWDAILGAELAHAYKPDPAVYRASADALGLAYDEVCMVAAHNDDLHAARAAGLRTAFVPRPTEDSEPDSDWDIVATTFAELAP</sequence>
<dbReference type="Proteomes" id="UP000278962">
    <property type="component" value="Unassembled WGS sequence"/>
</dbReference>
<evidence type="ECO:0000256" key="1">
    <source>
        <dbReference type="ARBA" id="ARBA00008106"/>
    </source>
</evidence>
<evidence type="ECO:0000256" key="2">
    <source>
        <dbReference type="ARBA" id="ARBA00022801"/>
    </source>
</evidence>
<reference evidence="3 4" key="1">
    <citation type="submission" date="2018-10" db="EMBL/GenBank/DDBJ databases">
        <title>Genomic Encyclopedia of Archaeal and Bacterial Type Strains, Phase II (KMG-II): from individual species to whole genera.</title>
        <authorList>
            <person name="Goeker M."/>
        </authorList>
    </citation>
    <scope>NUCLEOTIDE SEQUENCE [LARGE SCALE GENOMIC DNA]</scope>
    <source>
        <strain evidence="3 4">DSM 14954</strain>
    </source>
</reference>
<dbReference type="CDD" id="cd02588">
    <property type="entry name" value="HAD_L2-DEX"/>
    <property type="match status" value="1"/>
</dbReference>
<dbReference type="Gene3D" id="1.10.150.240">
    <property type="entry name" value="Putative phosphatase, domain 2"/>
    <property type="match status" value="1"/>
</dbReference>
<keyword evidence="2" id="KW-0378">Hydrolase</keyword>
<dbReference type="InterPro" id="IPR006439">
    <property type="entry name" value="HAD-SF_hydro_IA"/>
</dbReference>
<dbReference type="InterPro" id="IPR036412">
    <property type="entry name" value="HAD-like_sf"/>
</dbReference>
<evidence type="ECO:0000313" key="4">
    <source>
        <dbReference type="Proteomes" id="UP000278962"/>
    </source>
</evidence>
<dbReference type="Pfam" id="PF00702">
    <property type="entry name" value="Hydrolase"/>
    <property type="match status" value="1"/>
</dbReference>
<dbReference type="Gene3D" id="3.40.50.1000">
    <property type="entry name" value="HAD superfamily/HAD-like"/>
    <property type="match status" value="1"/>
</dbReference>
<dbReference type="EMBL" id="RBIL01000001">
    <property type="protein sequence ID" value="RKQ92773.1"/>
    <property type="molecule type" value="Genomic_DNA"/>
</dbReference>
<dbReference type="InterPro" id="IPR006328">
    <property type="entry name" value="2-HAD"/>
</dbReference>
<dbReference type="NCBIfam" id="TIGR01428">
    <property type="entry name" value="HAD_type_II"/>
    <property type="match status" value="1"/>
</dbReference>
<dbReference type="GO" id="GO:0019120">
    <property type="term" value="F:hydrolase activity, acting on acid halide bonds, in C-halide compounds"/>
    <property type="evidence" value="ECO:0007669"/>
    <property type="project" value="InterPro"/>
</dbReference>
<comment type="caution">
    <text evidence="3">The sequence shown here is derived from an EMBL/GenBank/DDBJ whole genome shotgun (WGS) entry which is preliminary data.</text>
</comment>
<gene>
    <name evidence="3" type="ORF">C8N24_2628</name>
</gene>
<dbReference type="OrthoDB" id="3774052at2"/>
<dbReference type="SUPFAM" id="SSF56784">
    <property type="entry name" value="HAD-like"/>
    <property type="match status" value="1"/>
</dbReference>
<evidence type="ECO:0000313" key="3">
    <source>
        <dbReference type="EMBL" id="RKQ92773.1"/>
    </source>
</evidence>
<dbReference type="InterPro" id="IPR023198">
    <property type="entry name" value="PGP-like_dom2"/>
</dbReference>